<protein>
    <submittedName>
        <fullName evidence="2">Uncharacterized protein YjiS (DUF1127 family)</fullName>
    </submittedName>
</protein>
<feature type="domain" description="YjiS-like" evidence="1">
    <location>
        <begin position="29"/>
        <end position="63"/>
    </location>
</feature>
<gene>
    <name evidence="2" type="ORF">IQ24_01489</name>
</gene>
<evidence type="ECO:0000313" key="2">
    <source>
        <dbReference type="EMBL" id="TWI34980.1"/>
    </source>
</evidence>
<keyword evidence="3" id="KW-1185">Reference proteome</keyword>
<comment type="caution">
    <text evidence="2">The sequence shown here is derived from an EMBL/GenBank/DDBJ whole genome shotgun (WGS) entry which is preliminary data.</text>
</comment>
<dbReference type="InterPro" id="IPR009506">
    <property type="entry name" value="YjiS-like"/>
</dbReference>
<dbReference type="Pfam" id="PF06568">
    <property type="entry name" value="YjiS-like"/>
    <property type="match status" value="1"/>
</dbReference>
<sequence>MAVLDLNHNTSRHHGAGAGRFTKVVADIREYFARRELYRQTVRELSELSTRDLADLGISRAAIPSIAHDATWGRK</sequence>
<dbReference type="EMBL" id="VLKU01000004">
    <property type="protein sequence ID" value="TWI34980.1"/>
    <property type="molecule type" value="Genomic_DNA"/>
</dbReference>
<name>A0A562NSD6_9RHOB</name>
<evidence type="ECO:0000259" key="1">
    <source>
        <dbReference type="Pfam" id="PF06568"/>
    </source>
</evidence>
<dbReference type="RefSeq" id="WP_145397191.1">
    <property type="nucleotide sequence ID" value="NZ_VLKU01000004.1"/>
</dbReference>
<reference evidence="2 3" key="1">
    <citation type="journal article" date="2015" name="Stand. Genomic Sci.">
        <title>Genomic Encyclopedia of Bacterial and Archaeal Type Strains, Phase III: the genomes of soil and plant-associated and newly described type strains.</title>
        <authorList>
            <person name="Whitman W.B."/>
            <person name="Woyke T."/>
            <person name="Klenk H.P."/>
            <person name="Zhou Y."/>
            <person name="Lilburn T.G."/>
            <person name="Beck B.J."/>
            <person name="De Vos P."/>
            <person name="Vandamme P."/>
            <person name="Eisen J.A."/>
            <person name="Garrity G."/>
            <person name="Hugenholtz P."/>
            <person name="Kyrpides N.C."/>
        </authorList>
    </citation>
    <scope>NUCLEOTIDE SEQUENCE [LARGE SCALE GENOMIC DNA]</scope>
    <source>
        <strain evidence="2 3">CGMCC 1.5364</strain>
    </source>
</reference>
<accession>A0A562NSD6</accession>
<organism evidence="2 3">
    <name type="scientific">Paracoccus sulfuroxidans</name>
    <dbReference type="NCBI Taxonomy" id="384678"/>
    <lineage>
        <taxon>Bacteria</taxon>
        <taxon>Pseudomonadati</taxon>
        <taxon>Pseudomonadota</taxon>
        <taxon>Alphaproteobacteria</taxon>
        <taxon>Rhodobacterales</taxon>
        <taxon>Paracoccaceae</taxon>
        <taxon>Paracoccus</taxon>
    </lineage>
</organism>
<dbReference type="AlphaFoldDB" id="A0A562NSD6"/>
<dbReference type="Proteomes" id="UP000316225">
    <property type="component" value="Unassembled WGS sequence"/>
</dbReference>
<proteinExistence type="predicted"/>
<evidence type="ECO:0000313" key="3">
    <source>
        <dbReference type="Proteomes" id="UP000316225"/>
    </source>
</evidence>
<dbReference type="OrthoDB" id="8244198at2"/>